<dbReference type="Proteomes" id="UP000566819">
    <property type="component" value="Unassembled WGS sequence"/>
</dbReference>
<reference evidence="3 4" key="1">
    <citation type="submission" date="2020-03" db="EMBL/GenBank/DDBJ databases">
        <title>Draft Genome Sequence of Cudoniella acicularis.</title>
        <authorList>
            <person name="Buettner E."/>
            <person name="Kellner H."/>
        </authorList>
    </citation>
    <scope>NUCLEOTIDE SEQUENCE [LARGE SCALE GENOMIC DNA]</scope>
    <source>
        <strain evidence="3 4">DSM 108380</strain>
    </source>
</reference>
<feature type="compositionally biased region" description="Polar residues" evidence="2">
    <location>
        <begin position="744"/>
        <end position="775"/>
    </location>
</feature>
<dbReference type="OrthoDB" id="3592945at2759"/>
<sequence>MMAPAPLEHSQSQTSLSEAHIQGEGNYASASFSQIGNIYPDHGLTLPPSDRVVFGQAHSVQNGDLQASPTLPQTGTRGDDLKPKGSWLRTLFRDDESQLLQPLHSWGELTAGSRSARSPLAPVQVNTSVSSSRLRDQDGSAARKIDSILSPADSGYGSSITDSNKNATSVSMSTETSLRLQIPASFSQELIPIDPRLLSDASLESSNFQERDIEASFNDTHSSVPTPKANNPGHGVSRSSTVDRPQTVRPILPSPTTRPVGDPSHIDPDYPLPSVETERNLLRPRRESSLENSGERIGRSRVVNAEPQSSLPGKKKGMQLKSKAAHSLASDRASSTQEENDIRKLTRRIPVLISEMDISLKASLALLESTRAVFALATIGELRDRRLKVIGENYVSEATKVPEKLRTTFDSLVTKVNSDTKFLEYMLCLAINEIEKKHGVTANILEGNVEGNVGTLFGVADIIDTAARNLKPDRIEKTAFENTIELCVYQGRLKERAADVTRYSNTLTHLQKKLHTLEKEAVEVVEENKAFAAELELAKEINTNLNAEVQQLRLRVPPDESQYHIREPELNSFWYCLNRGSGLFSICATFNQEWVLEEDPSNRLPGIWVKRVNCSGCKRKVPLDLRRICTLQEIQASRKAEGRTSSSSLSPSAQANLEAHIGDRNATTISNDHRPSKPIQQHAQVYSNPFGPFPVAPVMTQHPLRPGVITPTYPGYRSKSAPFSQQHTPATQLGLGGTSGLHALSTSSQSAPWQQAQEPTANFNPASSPSANTLSAAEKFQQVPPQKRVGSNSIRGATTGVLTMPTLPQNDTVINVNGKRPLYTGQGPSSVTSKQLEQHNATPGRSFSPGSTSKSSKSTPRTANATPKRAAKKVKANPPPKSLSPSSPERQGPVPKSTQETLRTVLKGIDRPWMKPVEVIVLDDDEDNDVPTTPQDARKSQTSSRRKDKETQVTVEETPTAVPTDAQAEGDLDSLFGGC</sequence>
<keyword evidence="4" id="KW-1185">Reference proteome</keyword>
<feature type="compositionally biased region" description="Basic and acidic residues" evidence="2">
    <location>
        <begin position="276"/>
        <end position="298"/>
    </location>
</feature>
<feature type="region of interest" description="Disordered" evidence="2">
    <location>
        <begin position="60"/>
        <end position="83"/>
    </location>
</feature>
<feature type="region of interest" description="Disordered" evidence="2">
    <location>
        <begin position="217"/>
        <end position="339"/>
    </location>
</feature>
<feature type="coiled-coil region" evidence="1">
    <location>
        <begin position="500"/>
        <end position="555"/>
    </location>
</feature>
<feature type="compositionally biased region" description="Polar residues" evidence="2">
    <location>
        <begin position="721"/>
        <end position="731"/>
    </location>
</feature>
<dbReference type="AlphaFoldDB" id="A0A8H4RNT0"/>
<evidence type="ECO:0000256" key="1">
    <source>
        <dbReference type="SAM" id="Coils"/>
    </source>
</evidence>
<accession>A0A8H4RNT0</accession>
<feature type="region of interest" description="Disordered" evidence="2">
    <location>
        <begin position="921"/>
        <end position="979"/>
    </location>
</feature>
<evidence type="ECO:0000313" key="4">
    <source>
        <dbReference type="Proteomes" id="UP000566819"/>
    </source>
</evidence>
<evidence type="ECO:0000313" key="3">
    <source>
        <dbReference type="EMBL" id="KAF4632948.1"/>
    </source>
</evidence>
<keyword evidence="1" id="KW-0175">Coiled coil</keyword>
<feature type="region of interest" description="Disordered" evidence="2">
    <location>
        <begin position="1"/>
        <end position="21"/>
    </location>
</feature>
<name>A0A8H4RNT0_9HELO</name>
<feature type="compositionally biased region" description="Polar residues" evidence="2">
    <location>
        <begin position="806"/>
        <end position="815"/>
    </location>
</feature>
<feature type="compositionally biased region" description="Polar residues" evidence="2">
    <location>
        <begin position="217"/>
        <end position="229"/>
    </location>
</feature>
<comment type="caution">
    <text evidence="3">The sequence shown here is derived from an EMBL/GenBank/DDBJ whole genome shotgun (WGS) entry which is preliminary data.</text>
</comment>
<feature type="compositionally biased region" description="Polar residues" evidence="2">
    <location>
        <begin position="826"/>
        <end position="843"/>
    </location>
</feature>
<feature type="compositionally biased region" description="Polar residues" evidence="2">
    <location>
        <begin position="930"/>
        <end position="943"/>
    </location>
</feature>
<feature type="compositionally biased region" description="Low complexity" evidence="2">
    <location>
        <begin position="844"/>
        <end position="861"/>
    </location>
</feature>
<dbReference type="EMBL" id="JAAMPI010000303">
    <property type="protein sequence ID" value="KAF4632948.1"/>
    <property type="molecule type" value="Genomic_DNA"/>
</dbReference>
<proteinExistence type="predicted"/>
<feature type="compositionally biased region" description="Polar residues" evidence="2">
    <location>
        <begin position="156"/>
        <end position="168"/>
    </location>
</feature>
<protein>
    <submittedName>
        <fullName evidence="3">Uncharacterized protein</fullName>
    </submittedName>
</protein>
<evidence type="ECO:0000256" key="2">
    <source>
        <dbReference type="SAM" id="MobiDB-lite"/>
    </source>
</evidence>
<organism evidence="3 4">
    <name type="scientific">Cudoniella acicularis</name>
    <dbReference type="NCBI Taxonomy" id="354080"/>
    <lineage>
        <taxon>Eukaryota</taxon>
        <taxon>Fungi</taxon>
        <taxon>Dikarya</taxon>
        <taxon>Ascomycota</taxon>
        <taxon>Pezizomycotina</taxon>
        <taxon>Leotiomycetes</taxon>
        <taxon>Helotiales</taxon>
        <taxon>Tricladiaceae</taxon>
        <taxon>Cudoniella</taxon>
    </lineage>
</organism>
<feature type="compositionally biased region" description="Polar residues" evidence="2">
    <location>
        <begin position="60"/>
        <end position="76"/>
    </location>
</feature>
<feature type="region of interest" description="Disordered" evidence="2">
    <location>
        <begin position="715"/>
        <end position="907"/>
    </location>
</feature>
<feature type="compositionally biased region" description="Basic and acidic residues" evidence="2">
    <location>
        <begin position="133"/>
        <end position="146"/>
    </location>
</feature>
<feature type="compositionally biased region" description="Low complexity" evidence="2">
    <location>
        <begin position="952"/>
        <end position="964"/>
    </location>
</feature>
<feature type="region of interest" description="Disordered" evidence="2">
    <location>
        <begin position="115"/>
        <end position="168"/>
    </location>
</feature>
<gene>
    <name evidence="3" type="ORF">G7Y89_g5170</name>
</gene>